<comment type="caution">
    <text evidence="2">The sequence shown here is derived from an EMBL/GenBank/DDBJ whole genome shotgun (WGS) entry which is preliminary data.</text>
</comment>
<protein>
    <submittedName>
        <fullName evidence="2">Uncharacterized protein</fullName>
    </submittedName>
</protein>
<feature type="region of interest" description="Disordered" evidence="1">
    <location>
        <begin position="39"/>
        <end position="76"/>
    </location>
</feature>
<dbReference type="InParanoid" id="A0A1C7N881"/>
<evidence type="ECO:0000256" key="1">
    <source>
        <dbReference type="SAM" id="MobiDB-lite"/>
    </source>
</evidence>
<sequence>MADKSIIHQLDSFSISTAEEKITRQLEATHLNKLPSIFQVPNEPQQQPQPQLKQEWQPLSLEKETEDEGWGDGPPSYTSISQGTYFGFSSVLQPTLYQPSTPSTTSSQAFNKFKHQPVSFVSAAADHSNLHNH</sequence>
<dbReference type="OrthoDB" id="2375101at2759"/>
<gene>
    <name evidence="2" type="ORF">A0J61_06609</name>
</gene>
<name>A0A1C7N881_9FUNG</name>
<keyword evidence="3" id="KW-1185">Reference proteome</keyword>
<reference evidence="2 3" key="1">
    <citation type="submission" date="2016-03" db="EMBL/GenBank/DDBJ databases">
        <title>Choanephora cucurbitarum.</title>
        <authorList>
            <person name="Min B."/>
            <person name="Park H."/>
            <person name="Park J.-H."/>
            <person name="Shin H.-D."/>
            <person name="Choi I.-G."/>
        </authorList>
    </citation>
    <scope>NUCLEOTIDE SEQUENCE [LARGE SCALE GENOMIC DNA]</scope>
    <source>
        <strain evidence="2 3">KUS-F28377</strain>
    </source>
</reference>
<dbReference type="AlphaFoldDB" id="A0A1C7N881"/>
<feature type="compositionally biased region" description="Low complexity" evidence="1">
    <location>
        <begin position="39"/>
        <end position="58"/>
    </location>
</feature>
<evidence type="ECO:0000313" key="3">
    <source>
        <dbReference type="Proteomes" id="UP000093000"/>
    </source>
</evidence>
<dbReference type="Proteomes" id="UP000093000">
    <property type="component" value="Unassembled WGS sequence"/>
</dbReference>
<organism evidence="2 3">
    <name type="scientific">Choanephora cucurbitarum</name>
    <dbReference type="NCBI Taxonomy" id="101091"/>
    <lineage>
        <taxon>Eukaryota</taxon>
        <taxon>Fungi</taxon>
        <taxon>Fungi incertae sedis</taxon>
        <taxon>Mucoromycota</taxon>
        <taxon>Mucoromycotina</taxon>
        <taxon>Mucoromycetes</taxon>
        <taxon>Mucorales</taxon>
        <taxon>Mucorineae</taxon>
        <taxon>Choanephoraceae</taxon>
        <taxon>Choanephoroideae</taxon>
        <taxon>Choanephora</taxon>
    </lineage>
</organism>
<accession>A0A1C7N881</accession>
<proteinExistence type="predicted"/>
<dbReference type="EMBL" id="LUGH01000407">
    <property type="protein sequence ID" value="OBZ85345.1"/>
    <property type="molecule type" value="Genomic_DNA"/>
</dbReference>
<evidence type="ECO:0000313" key="2">
    <source>
        <dbReference type="EMBL" id="OBZ85345.1"/>
    </source>
</evidence>